<protein>
    <submittedName>
        <fullName evidence="2">Uncharacterized protein</fullName>
    </submittedName>
</protein>
<feature type="compositionally biased region" description="Basic and acidic residues" evidence="1">
    <location>
        <begin position="187"/>
        <end position="232"/>
    </location>
</feature>
<feature type="compositionally biased region" description="Polar residues" evidence="1">
    <location>
        <begin position="125"/>
        <end position="137"/>
    </location>
</feature>
<gene>
    <name evidence="2" type="ORF">PENSUB_6810</name>
</gene>
<sequence length="280" mass="31414">MIEVSLKLRQQYPQMAFSSCTRLSDVYIKDVEYSASIQTGELYEKAVGEQGFEQKLRALHGGLYPPSDIVIADDPFAEIAARTWIDEYAKLDRSQLLTMSYEGWLGQDPEVKDAVDNLNKKFLPNNISEPTQGAGTNEEQEQETDQILRSSDGGTDGDNNECDNGDDNNDNNSNGGDDDLSQDDENEDKRDEVSKGEDGGGSEHEEGGHEDSDHEDSKHNEIENEEIEHRGSEDEESEDEESEDEESEDEESEDEESEDEENTHHNRPRHSTRGTSSLCV</sequence>
<feature type="compositionally biased region" description="Acidic residues" evidence="1">
    <location>
        <begin position="176"/>
        <end position="186"/>
    </location>
</feature>
<evidence type="ECO:0000256" key="1">
    <source>
        <dbReference type="SAM" id="MobiDB-lite"/>
    </source>
</evidence>
<name>A0A1Q5TU99_9EURO</name>
<proteinExistence type="predicted"/>
<evidence type="ECO:0000313" key="3">
    <source>
        <dbReference type="Proteomes" id="UP000186955"/>
    </source>
</evidence>
<feature type="region of interest" description="Disordered" evidence="1">
    <location>
        <begin position="122"/>
        <end position="280"/>
    </location>
</feature>
<evidence type="ECO:0000313" key="2">
    <source>
        <dbReference type="EMBL" id="OKP03801.1"/>
    </source>
</evidence>
<comment type="caution">
    <text evidence="2">The sequence shown here is derived from an EMBL/GenBank/DDBJ whole genome shotgun (WGS) entry which is preliminary data.</text>
</comment>
<dbReference type="Proteomes" id="UP000186955">
    <property type="component" value="Unassembled WGS sequence"/>
</dbReference>
<keyword evidence="3" id="KW-1185">Reference proteome</keyword>
<feature type="compositionally biased region" description="Acidic residues" evidence="1">
    <location>
        <begin position="233"/>
        <end position="261"/>
    </location>
</feature>
<accession>A0A1Q5TU99</accession>
<dbReference type="EMBL" id="MNBE01000615">
    <property type="protein sequence ID" value="OKP03801.1"/>
    <property type="molecule type" value="Genomic_DNA"/>
</dbReference>
<feature type="compositionally biased region" description="Acidic residues" evidence="1">
    <location>
        <begin position="158"/>
        <end position="169"/>
    </location>
</feature>
<dbReference type="PROSITE" id="PS51257">
    <property type="entry name" value="PROKAR_LIPOPROTEIN"/>
    <property type="match status" value="1"/>
</dbReference>
<organism evidence="2 3">
    <name type="scientific">Penicillium subrubescens</name>
    <dbReference type="NCBI Taxonomy" id="1316194"/>
    <lineage>
        <taxon>Eukaryota</taxon>
        <taxon>Fungi</taxon>
        <taxon>Dikarya</taxon>
        <taxon>Ascomycota</taxon>
        <taxon>Pezizomycotina</taxon>
        <taxon>Eurotiomycetes</taxon>
        <taxon>Eurotiomycetidae</taxon>
        <taxon>Eurotiales</taxon>
        <taxon>Aspergillaceae</taxon>
        <taxon>Penicillium</taxon>
    </lineage>
</organism>
<dbReference type="AlphaFoldDB" id="A0A1Q5TU99"/>
<reference evidence="2 3" key="1">
    <citation type="submission" date="2016-10" db="EMBL/GenBank/DDBJ databases">
        <title>Genome sequence of the ascomycete fungus Penicillium subrubescens.</title>
        <authorList>
            <person name="De Vries R.P."/>
            <person name="Peng M."/>
            <person name="Dilokpimol A."/>
            <person name="Hilden K."/>
            <person name="Makela M.R."/>
            <person name="Grigoriev I."/>
            <person name="Riley R."/>
            <person name="Granchi Z."/>
        </authorList>
    </citation>
    <scope>NUCLEOTIDE SEQUENCE [LARGE SCALE GENOMIC DNA]</scope>
    <source>
        <strain evidence="2 3">CBS 132785</strain>
    </source>
</reference>